<accession>A0ACC3SCA4</accession>
<comment type="caution">
    <text evidence="1">The sequence shown here is derived from an EMBL/GenBank/DDBJ whole genome shotgun (WGS) entry which is preliminary data.</text>
</comment>
<gene>
    <name evidence="1" type="ORF">M8818_004607</name>
</gene>
<sequence>MDIPVAANVLGTLGAVCWSVQLIPQIIINYRRHNATGLQPTMMMFWAWAGVPLGVYNIVSDFNIALQIQPQILSTLSLLTWIQVYYYEKHWSVLRSLTIVGPIACIMAGIEVGLIYALRAGISRGTRWPVTLMAVLAALFLALGVLRHYWDIYVHRTVRGISFIFCGIDALGDLTSLISVCFQPSLDVLGMVIYGVELVLWLGIFACGGWYNLRPWVKDKFGSGSRSSAGEREQARSSGNVAPAGPAEGIAQHDLPSSTSVFRTPSGELTTVRSRAAVRLHSLEGENHLRDLARVESLH</sequence>
<dbReference type="EMBL" id="JAMKPW020000022">
    <property type="protein sequence ID" value="KAK8206773.1"/>
    <property type="molecule type" value="Genomic_DNA"/>
</dbReference>
<protein>
    <submittedName>
        <fullName evidence="1">Uncharacterized protein</fullName>
    </submittedName>
</protein>
<reference evidence="1" key="1">
    <citation type="submission" date="2024-02" db="EMBL/GenBank/DDBJ databases">
        <title>Metagenome Assembled Genome of Zalaria obscura JY119.</title>
        <authorList>
            <person name="Vighnesh L."/>
            <person name="Jagadeeshwari U."/>
            <person name="Venkata Ramana C."/>
            <person name="Sasikala C."/>
        </authorList>
    </citation>
    <scope>NUCLEOTIDE SEQUENCE</scope>
    <source>
        <strain evidence="1">JY119</strain>
    </source>
</reference>
<dbReference type="Proteomes" id="UP001320706">
    <property type="component" value="Unassembled WGS sequence"/>
</dbReference>
<organism evidence="1 2">
    <name type="scientific">Zalaria obscura</name>
    <dbReference type="NCBI Taxonomy" id="2024903"/>
    <lineage>
        <taxon>Eukaryota</taxon>
        <taxon>Fungi</taxon>
        <taxon>Dikarya</taxon>
        <taxon>Ascomycota</taxon>
        <taxon>Pezizomycotina</taxon>
        <taxon>Dothideomycetes</taxon>
        <taxon>Dothideomycetidae</taxon>
        <taxon>Dothideales</taxon>
        <taxon>Zalariaceae</taxon>
        <taxon>Zalaria</taxon>
    </lineage>
</organism>
<proteinExistence type="predicted"/>
<name>A0ACC3SCA4_9PEZI</name>
<keyword evidence="2" id="KW-1185">Reference proteome</keyword>
<evidence type="ECO:0000313" key="1">
    <source>
        <dbReference type="EMBL" id="KAK8206773.1"/>
    </source>
</evidence>
<evidence type="ECO:0000313" key="2">
    <source>
        <dbReference type="Proteomes" id="UP001320706"/>
    </source>
</evidence>